<reference evidence="1 2" key="1">
    <citation type="journal article" date="2018" name="Sci. Rep.">
        <title>Genomic signatures of local adaptation to the degree of environmental predictability in rotifers.</title>
        <authorList>
            <person name="Franch-Gras L."/>
            <person name="Hahn C."/>
            <person name="Garcia-Roger E.M."/>
            <person name="Carmona M.J."/>
            <person name="Serra M."/>
            <person name="Gomez A."/>
        </authorList>
    </citation>
    <scope>NUCLEOTIDE SEQUENCE [LARGE SCALE GENOMIC DNA]</scope>
    <source>
        <strain evidence="1">HYR1</strain>
    </source>
</reference>
<dbReference type="EMBL" id="REGN01000215">
    <property type="protein sequence ID" value="RNA43547.1"/>
    <property type="molecule type" value="Genomic_DNA"/>
</dbReference>
<gene>
    <name evidence="1" type="ORF">BpHYR1_044657</name>
</gene>
<dbReference type="Proteomes" id="UP000276133">
    <property type="component" value="Unassembled WGS sequence"/>
</dbReference>
<sequence>MVNVQFIEFFFRIIVSCSFSEIYIKSIIYLNLIDALFFSICYMRKIILGKKGETKNVNLCNISLSNTFCVLVTIKVLIARVVKAALRFSI</sequence>
<dbReference type="AlphaFoldDB" id="A0A3M7T6L2"/>
<proteinExistence type="predicted"/>
<keyword evidence="2" id="KW-1185">Reference proteome</keyword>
<organism evidence="1 2">
    <name type="scientific">Brachionus plicatilis</name>
    <name type="common">Marine rotifer</name>
    <name type="synonym">Brachionus muelleri</name>
    <dbReference type="NCBI Taxonomy" id="10195"/>
    <lineage>
        <taxon>Eukaryota</taxon>
        <taxon>Metazoa</taxon>
        <taxon>Spiralia</taxon>
        <taxon>Gnathifera</taxon>
        <taxon>Rotifera</taxon>
        <taxon>Eurotatoria</taxon>
        <taxon>Monogononta</taxon>
        <taxon>Pseudotrocha</taxon>
        <taxon>Ploima</taxon>
        <taxon>Brachionidae</taxon>
        <taxon>Brachionus</taxon>
    </lineage>
</organism>
<protein>
    <submittedName>
        <fullName evidence="1">Uncharacterized protein</fullName>
    </submittedName>
</protein>
<evidence type="ECO:0000313" key="1">
    <source>
        <dbReference type="EMBL" id="RNA43547.1"/>
    </source>
</evidence>
<name>A0A3M7T6L2_BRAPC</name>
<evidence type="ECO:0000313" key="2">
    <source>
        <dbReference type="Proteomes" id="UP000276133"/>
    </source>
</evidence>
<comment type="caution">
    <text evidence="1">The sequence shown here is derived from an EMBL/GenBank/DDBJ whole genome shotgun (WGS) entry which is preliminary data.</text>
</comment>
<accession>A0A3M7T6L2</accession>